<dbReference type="GO" id="GO:0045892">
    <property type="term" value="P:negative regulation of DNA-templated transcription"/>
    <property type="evidence" value="ECO:0007669"/>
    <property type="project" value="UniProtKB-ARBA"/>
</dbReference>
<comment type="caution">
    <text evidence="3">The sequence shown here is derived from an EMBL/GenBank/DDBJ whole genome shotgun (WGS) entry which is preliminary data.</text>
</comment>
<reference evidence="3 4" key="1">
    <citation type="journal article" date="2016" name="Nat. Commun.">
        <title>Thousands of microbial genomes shed light on interconnected biogeochemical processes in an aquifer system.</title>
        <authorList>
            <person name="Anantharaman K."/>
            <person name="Brown C.T."/>
            <person name="Hug L.A."/>
            <person name="Sharon I."/>
            <person name="Castelle C.J."/>
            <person name="Probst A.J."/>
            <person name="Thomas B.C."/>
            <person name="Singh A."/>
            <person name="Wilkins M.J."/>
            <person name="Karaoz U."/>
            <person name="Brodie E.L."/>
            <person name="Williams K.H."/>
            <person name="Hubbard S.S."/>
            <person name="Banfield J.F."/>
        </authorList>
    </citation>
    <scope>NUCLEOTIDE SEQUENCE [LARGE SCALE GENOMIC DNA]</scope>
</reference>
<name>A0A1F2WJ52_9ACTN</name>
<dbReference type="Pfam" id="PF02583">
    <property type="entry name" value="Trns_repr_metal"/>
    <property type="match status" value="1"/>
</dbReference>
<dbReference type="EMBL" id="MELK01000040">
    <property type="protein sequence ID" value="OFW56879.1"/>
    <property type="molecule type" value="Genomic_DNA"/>
</dbReference>
<dbReference type="STRING" id="1797197.A2Y75_06865"/>
<dbReference type="GO" id="GO:0046872">
    <property type="term" value="F:metal ion binding"/>
    <property type="evidence" value="ECO:0007669"/>
    <property type="project" value="InterPro"/>
</dbReference>
<comment type="similarity">
    <text evidence="1">Belongs to the CsoR family.</text>
</comment>
<organism evidence="3 4">
    <name type="scientific">Candidatus Solincola sediminis</name>
    <dbReference type="NCBI Taxonomy" id="1797199"/>
    <lineage>
        <taxon>Bacteria</taxon>
        <taxon>Bacillati</taxon>
        <taxon>Actinomycetota</taxon>
        <taxon>Candidatus Geothermincolia</taxon>
        <taxon>Candidatus Geothermincolales</taxon>
        <taxon>Candidatus Geothermincolaceae</taxon>
        <taxon>Candidatus Solincola</taxon>
    </lineage>
</organism>
<gene>
    <name evidence="3" type="ORF">A2Y75_06865</name>
</gene>
<dbReference type="CDD" id="cd10148">
    <property type="entry name" value="CsoR-like_DUF156"/>
    <property type="match status" value="1"/>
</dbReference>
<dbReference type="Gene3D" id="1.20.58.1000">
    <property type="entry name" value="Metal-sensitive repressor, helix protomer"/>
    <property type="match status" value="1"/>
</dbReference>
<dbReference type="Proteomes" id="UP000177876">
    <property type="component" value="Unassembled WGS sequence"/>
</dbReference>
<evidence type="ECO:0000256" key="2">
    <source>
        <dbReference type="ARBA" id="ARBA00023008"/>
    </source>
</evidence>
<dbReference type="InterPro" id="IPR003735">
    <property type="entry name" value="Metal_Tscrpt_repr"/>
</dbReference>
<protein>
    <recommendedName>
        <fullName evidence="5">Transcriptional regulator</fullName>
    </recommendedName>
</protein>
<keyword evidence="2" id="KW-0186">Copper</keyword>
<evidence type="ECO:0000313" key="4">
    <source>
        <dbReference type="Proteomes" id="UP000177876"/>
    </source>
</evidence>
<dbReference type="GO" id="GO:0003677">
    <property type="term" value="F:DNA binding"/>
    <property type="evidence" value="ECO:0007669"/>
    <property type="project" value="InterPro"/>
</dbReference>
<sequence length="98" mass="11081">MMSKDDSMEAILRRLHRVEGQIRGIIRMIQEEKNCEDVLTQVAAARSAMDRIGIHIITHRMRECLKDKPISSTEDAIGEAIDVFLRFSSSIGPVSPEE</sequence>
<dbReference type="PANTHER" id="PTHR33677">
    <property type="entry name" value="TRANSCRIPTIONAL REPRESSOR FRMR-RELATED"/>
    <property type="match status" value="1"/>
</dbReference>
<evidence type="ECO:0000313" key="3">
    <source>
        <dbReference type="EMBL" id="OFW56879.1"/>
    </source>
</evidence>
<evidence type="ECO:0008006" key="5">
    <source>
        <dbReference type="Google" id="ProtNLM"/>
    </source>
</evidence>
<evidence type="ECO:0000256" key="1">
    <source>
        <dbReference type="ARBA" id="ARBA00005428"/>
    </source>
</evidence>
<accession>A0A1F2WJ52</accession>
<dbReference type="InterPro" id="IPR038390">
    <property type="entry name" value="Metal_Tscrpt_repr_sf"/>
</dbReference>
<dbReference type="AlphaFoldDB" id="A0A1F2WJ52"/>
<proteinExistence type="inferred from homology"/>